<dbReference type="PANTHER" id="PTHR42850:SF4">
    <property type="entry name" value="ZINC-DEPENDENT ENDOPOLYPHOSPHATASE"/>
    <property type="match status" value="1"/>
</dbReference>
<reference evidence="2 3" key="1">
    <citation type="journal article" date="2019" name="Microorganisms">
        <title>Paenibacillus lutrae sp. nov., A Chitinolytic Species Isolated from A River Otter in Castril Natural Park, Granada, Spain.</title>
        <authorList>
            <person name="Rodriguez M."/>
            <person name="Reina J.C."/>
            <person name="Bejar V."/>
            <person name="Llamas I."/>
        </authorList>
    </citation>
    <scope>NUCLEOTIDE SEQUENCE [LARGE SCALE GENOMIC DNA]</scope>
    <source>
        <strain evidence="2 3">N10</strain>
    </source>
</reference>
<dbReference type="OrthoDB" id="384253at2"/>
<accession>A0A7X3FHM9</accession>
<dbReference type="Gene3D" id="3.60.21.10">
    <property type="match status" value="1"/>
</dbReference>
<dbReference type="CDD" id="cd00144">
    <property type="entry name" value="MPP_PPP_family"/>
    <property type="match status" value="1"/>
</dbReference>
<proteinExistence type="predicted"/>
<dbReference type="SUPFAM" id="SSF56300">
    <property type="entry name" value="Metallo-dependent phosphatases"/>
    <property type="match status" value="1"/>
</dbReference>
<dbReference type="PANTHER" id="PTHR42850">
    <property type="entry name" value="METALLOPHOSPHOESTERASE"/>
    <property type="match status" value="1"/>
</dbReference>
<gene>
    <name evidence="2" type="ORF">EDM21_08260</name>
</gene>
<dbReference type="GO" id="GO:0005737">
    <property type="term" value="C:cytoplasm"/>
    <property type="evidence" value="ECO:0007669"/>
    <property type="project" value="TreeGrafter"/>
</dbReference>
<evidence type="ECO:0000313" key="2">
    <source>
        <dbReference type="EMBL" id="MVO99521.1"/>
    </source>
</evidence>
<dbReference type="EMBL" id="RHLK01000003">
    <property type="protein sequence ID" value="MVO99521.1"/>
    <property type="molecule type" value="Genomic_DNA"/>
</dbReference>
<dbReference type="InterPro" id="IPR029052">
    <property type="entry name" value="Metallo-depent_PP-like"/>
</dbReference>
<dbReference type="InterPro" id="IPR050126">
    <property type="entry name" value="Ap4A_hydrolase"/>
</dbReference>
<sequence>MNRILMISDIHGCLEPFNDLLKKVEYDPSEDHLILLGDYVDRGPQSKETVERVMELAQNHGAVALRGNHDQRLVDLVRGDSFEVQAKFLEHGGQQTIHSYFDLAGDLVDEEVIGEAKMHINYWYSSQIEFLSSLPLYHEDEHHIYVHAGLNPVFTNYRDQPERDFMYIKKEFFQFETVVDKPVIFGHTRTAELHNSADVWFGGDKIGIDGGCAYGMQLNCLIYEDGVYRAERVTNVPVRKRR</sequence>
<evidence type="ECO:0000313" key="3">
    <source>
        <dbReference type="Proteomes" id="UP000490800"/>
    </source>
</evidence>
<dbReference type="RefSeq" id="WP_157334524.1">
    <property type="nucleotide sequence ID" value="NZ_RHLK01000003.1"/>
</dbReference>
<organism evidence="2 3">
    <name type="scientific">Paenibacillus lutrae</name>
    <dbReference type="NCBI Taxonomy" id="2078573"/>
    <lineage>
        <taxon>Bacteria</taxon>
        <taxon>Bacillati</taxon>
        <taxon>Bacillota</taxon>
        <taxon>Bacilli</taxon>
        <taxon>Bacillales</taxon>
        <taxon>Paenibacillaceae</taxon>
        <taxon>Paenibacillus</taxon>
    </lineage>
</organism>
<dbReference type="InterPro" id="IPR004843">
    <property type="entry name" value="Calcineurin-like_PHP"/>
</dbReference>
<dbReference type="GO" id="GO:0110154">
    <property type="term" value="P:RNA decapping"/>
    <property type="evidence" value="ECO:0007669"/>
    <property type="project" value="TreeGrafter"/>
</dbReference>
<dbReference type="GO" id="GO:0008803">
    <property type="term" value="F:bis(5'-nucleosyl)-tetraphosphatase (symmetrical) activity"/>
    <property type="evidence" value="ECO:0007669"/>
    <property type="project" value="TreeGrafter"/>
</dbReference>
<protein>
    <submittedName>
        <fullName evidence="2">Serine/threonine protein phosphatase</fullName>
    </submittedName>
</protein>
<dbReference type="GO" id="GO:0016791">
    <property type="term" value="F:phosphatase activity"/>
    <property type="evidence" value="ECO:0007669"/>
    <property type="project" value="TreeGrafter"/>
</dbReference>
<dbReference type="Proteomes" id="UP000490800">
    <property type="component" value="Unassembled WGS sequence"/>
</dbReference>
<evidence type="ECO:0000259" key="1">
    <source>
        <dbReference type="Pfam" id="PF00149"/>
    </source>
</evidence>
<name>A0A7X3FHM9_9BACL</name>
<comment type="caution">
    <text evidence="2">The sequence shown here is derived from an EMBL/GenBank/DDBJ whole genome shotgun (WGS) entry which is preliminary data.</text>
</comment>
<feature type="domain" description="Calcineurin-like phosphoesterase" evidence="1">
    <location>
        <begin position="3"/>
        <end position="188"/>
    </location>
</feature>
<keyword evidence="3" id="KW-1185">Reference proteome</keyword>
<dbReference type="Pfam" id="PF00149">
    <property type="entry name" value="Metallophos"/>
    <property type="match status" value="1"/>
</dbReference>
<dbReference type="AlphaFoldDB" id="A0A7X3FHM9"/>